<dbReference type="AlphaFoldDB" id="A0A6H0XT52"/>
<gene>
    <name evidence="1" type="ORF">AMS68_003469</name>
</gene>
<protein>
    <recommendedName>
        <fullName evidence="3">Apple domain-containing protein</fullName>
    </recommendedName>
</protein>
<evidence type="ECO:0008006" key="3">
    <source>
        <dbReference type="Google" id="ProtNLM"/>
    </source>
</evidence>
<accession>A0A6H0XT52</accession>
<dbReference type="Proteomes" id="UP000503462">
    <property type="component" value="Chromosome 2"/>
</dbReference>
<evidence type="ECO:0000313" key="1">
    <source>
        <dbReference type="EMBL" id="QIW97951.1"/>
    </source>
</evidence>
<reference evidence="1 2" key="1">
    <citation type="journal article" date="2016" name="Sci. Rep.">
        <title>Peltaster fructicola genome reveals evolution from an invasive phytopathogen to an ectophytic parasite.</title>
        <authorList>
            <person name="Xu C."/>
            <person name="Chen H."/>
            <person name="Gleason M.L."/>
            <person name="Xu J.R."/>
            <person name="Liu H."/>
            <person name="Zhang R."/>
            <person name="Sun G."/>
        </authorList>
    </citation>
    <scope>NUCLEOTIDE SEQUENCE [LARGE SCALE GENOMIC DNA]</scope>
    <source>
        <strain evidence="1 2">LNHT1506</strain>
    </source>
</reference>
<evidence type="ECO:0000313" key="2">
    <source>
        <dbReference type="Proteomes" id="UP000503462"/>
    </source>
</evidence>
<sequence length="296" mass="30370">MGAASSTPSPSALGCPSVPTSTVTSVVTSFSLSFTTTSTITTTQGAVSYTTITSTVQPTFIVASDTSTDYTSTTRTSTSFLTVSASTVTTVPTSDGFTPVSCLAAYLNPTVTSTTTSTLTYRTYAYVTQLEDSLTTSTKTSYIQSPIISTTPSLQVVHATTTFTETTTLTTTVSAVYEACSANNLASVAPDGTANYPINPQSAGTTVTTVLAADAAGCCGLCQADTNCAGSAFLPPGIYAGSNTSPTCRLYITSSCDPTKVGEQASYGRNATDSKWTISDSGCGQWSLTYAKPAFD</sequence>
<proteinExistence type="predicted"/>
<name>A0A6H0XT52_9PEZI</name>
<dbReference type="EMBL" id="CP051140">
    <property type="protein sequence ID" value="QIW97951.1"/>
    <property type="molecule type" value="Genomic_DNA"/>
</dbReference>
<keyword evidence="2" id="KW-1185">Reference proteome</keyword>
<organism evidence="1 2">
    <name type="scientific">Peltaster fructicola</name>
    <dbReference type="NCBI Taxonomy" id="286661"/>
    <lineage>
        <taxon>Eukaryota</taxon>
        <taxon>Fungi</taxon>
        <taxon>Dikarya</taxon>
        <taxon>Ascomycota</taxon>
        <taxon>Pezizomycotina</taxon>
        <taxon>Dothideomycetes</taxon>
        <taxon>Dothideomycetes incertae sedis</taxon>
        <taxon>Peltaster</taxon>
    </lineage>
</organism>